<evidence type="ECO:0000256" key="1">
    <source>
        <dbReference type="ARBA" id="ARBA00004496"/>
    </source>
</evidence>
<keyword evidence="8 12" id="KW-0829">Tyrosine-protein kinase</keyword>
<proteinExistence type="inferred from homology"/>
<dbReference type="Pfam" id="PF00017">
    <property type="entry name" value="SH2"/>
    <property type="match status" value="1"/>
</dbReference>
<evidence type="ECO:0000256" key="5">
    <source>
        <dbReference type="ARBA" id="ARBA00022777"/>
    </source>
</evidence>
<feature type="domain" description="Protein kinase" evidence="14">
    <location>
        <begin position="135"/>
        <end position="339"/>
    </location>
</feature>
<dbReference type="PROSITE" id="PS50001">
    <property type="entry name" value="SH2"/>
    <property type="match status" value="1"/>
</dbReference>
<evidence type="ECO:0000256" key="9">
    <source>
        <dbReference type="ARBA" id="ARBA00051245"/>
    </source>
</evidence>
<feature type="domain" description="SH2" evidence="13">
    <location>
        <begin position="20"/>
        <end position="109"/>
    </location>
</feature>
<comment type="similarity">
    <text evidence="12">Belongs to the protein kinase superfamily. Tyr protein kinase family.</text>
</comment>
<dbReference type="PROSITE" id="PS00109">
    <property type="entry name" value="PROTEIN_KINASE_TYR"/>
    <property type="match status" value="1"/>
</dbReference>
<evidence type="ECO:0000259" key="14">
    <source>
        <dbReference type="PROSITE" id="PS50011"/>
    </source>
</evidence>
<keyword evidence="2" id="KW-0963">Cytoplasm</keyword>
<keyword evidence="3 12" id="KW-0808">Transferase</keyword>
<dbReference type="PRINTS" id="PR00401">
    <property type="entry name" value="SH2DOMAIN"/>
</dbReference>
<evidence type="ECO:0000256" key="6">
    <source>
        <dbReference type="ARBA" id="ARBA00022840"/>
    </source>
</evidence>
<dbReference type="GO" id="GO:0005524">
    <property type="term" value="F:ATP binding"/>
    <property type="evidence" value="ECO:0007669"/>
    <property type="project" value="UniProtKB-UniRule"/>
</dbReference>
<dbReference type="PANTHER" id="PTHR24418">
    <property type="entry name" value="TYROSINE-PROTEIN KINASE"/>
    <property type="match status" value="1"/>
</dbReference>
<dbReference type="CDD" id="cd09937">
    <property type="entry name" value="SH2_csk_like"/>
    <property type="match status" value="1"/>
</dbReference>
<keyword evidence="7 10" id="KW-0727">SH2 domain</keyword>
<dbReference type="PRINTS" id="PR00109">
    <property type="entry name" value="TYRKINASE"/>
</dbReference>
<gene>
    <name evidence="15" type="ORF">ACJMK2_044018</name>
</gene>
<dbReference type="Gene3D" id="3.30.200.20">
    <property type="entry name" value="Phosphorylase Kinase, domain 1"/>
    <property type="match status" value="1"/>
</dbReference>
<organism evidence="15 16">
    <name type="scientific">Sinanodonta woodiana</name>
    <name type="common">Chinese pond mussel</name>
    <name type="synonym">Anodonta woodiana</name>
    <dbReference type="NCBI Taxonomy" id="1069815"/>
    <lineage>
        <taxon>Eukaryota</taxon>
        <taxon>Metazoa</taxon>
        <taxon>Spiralia</taxon>
        <taxon>Lophotrochozoa</taxon>
        <taxon>Mollusca</taxon>
        <taxon>Bivalvia</taxon>
        <taxon>Autobranchia</taxon>
        <taxon>Heteroconchia</taxon>
        <taxon>Palaeoheterodonta</taxon>
        <taxon>Unionida</taxon>
        <taxon>Unionoidea</taxon>
        <taxon>Unionidae</taxon>
        <taxon>Unioninae</taxon>
        <taxon>Sinanodonta</taxon>
    </lineage>
</organism>
<evidence type="ECO:0000256" key="7">
    <source>
        <dbReference type="ARBA" id="ARBA00022999"/>
    </source>
</evidence>
<dbReference type="InterPro" id="IPR000980">
    <property type="entry name" value="SH2"/>
</dbReference>
<evidence type="ECO:0000256" key="3">
    <source>
        <dbReference type="ARBA" id="ARBA00022679"/>
    </source>
</evidence>
<accession>A0ABD3W1J3</accession>
<dbReference type="GO" id="GO:0005737">
    <property type="term" value="C:cytoplasm"/>
    <property type="evidence" value="ECO:0007669"/>
    <property type="project" value="UniProtKB-SubCell"/>
</dbReference>
<dbReference type="FunFam" id="3.30.505.10:FF:000023">
    <property type="entry name" value="Tyrosine-protein kinase"/>
    <property type="match status" value="1"/>
</dbReference>
<dbReference type="InterPro" id="IPR035027">
    <property type="entry name" value="Csk-like_SH2"/>
</dbReference>
<dbReference type="Proteomes" id="UP001634394">
    <property type="component" value="Unassembled WGS sequence"/>
</dbReference>
<dbReference type="InterPro" id="IPR000719">
    <property type="entry name" value="Prot_kinase_dom"/>
</dbReference>
<dbReference type="SMART" id="SM00252">
    <property type="entry name" value="SH2"/>
    <property type="match status" value="1"/>
</dbReference>
<reference evidence="15 16" key="1">
    <citation type="submission" date="2024-11" db="EMBL/GenBank/DDBJ databases">
        <title>Chromosome-level genome assembly of the freshwater bivalve Anodonta woodiana.</title>
        <authorList>
            <person name="Chen X."/>
        </authorList>
    </citation>
    <scope>NUCLEOTIDE SEQUENCE [LARGE SCALE GENOMIC DNA]</scope>
    <source>
        <strain evidence="15">MN2024</strain>
        <tissue evidence="15">Gills</tissue>
    </source>
</reference>
<comment type="subcellular location">
    <subcellularLocation>
        <location evidence="1">Cytoplasm</location>
    </subcellularLocation>
</comment>
<dbReference type="InterPro" id="IPR036860">
    <property type="entry name" value="SH2_dom_sf"/>
</dbReference>
<dbReference type="EC" id="2.7.10.2" evidence="12"/>
<comment type="caution">
    <text evidence="15">The sequence shown here is derived from an EMBL/GenBank/DDBJ whole genome shotgun (WGS) entry which is preliminary data.</text>
</comment>
<sequence length="339" mass="38958">MRAAANVEKKKEVSLESMQWFHGKIERQKSEELLRPRQDGLFLIRESVNFPGDYTLSVCYENRVEHYRIFYRNDKFTIDEEGYFDNLIQLVEHYQNDADGLCTKLIKPLQNKKKEFQGANMQFKSCGWEIKLTDLLMGEMIGEGEFGVVYKGVYKDIPVAIKSIRDKTKAAQQFLEEASLMTSLRHPNLVSLIGVVLGDTIHLVTEYMGKGNLVDYLRSRGRNHVTKADQINYATDTCSGMAYLEGKNVVHRDLAARNVLVNDQGTAKVSDFGLAKQEDYSQESDKLPIKWTAPEALKEKVKIYKQVRHVELWHITLGNLFIWESTLSKNSLKRCENSC</sequence>
<comment type="catalytic activity">
    <reaction evidence="9 12">
        <text>L-tyrosyl-[protein] + ATP = O-phospho-L-tyrosyl-[protein] + ADP + H(+)</text>
        <dbReference type="Rhea" id="RHEA:10596"/>
        <dbReference type="Rhea" id="RHEA-COMP:10136"/>
        <dbReference type="Rhea" id="RHEA-COMP:20101"/>
        <dbReference type="ChEBI" id="CHEBI:15378"/>
        <dbReference type="ChEBI" id="CHEBI:30616"/>
        <dbReference type="ChEBI" id="CHEBI:46858"/>
        <dbReference type="ChEBI" id="CHEBI:61978"/>
        <dbReference type="ChEBI" id="CHEBI:456216"/>
        <dbReference type="EC" id="2.7.10.2"/>
    </reaction>
</comment>
<dbReference type="InterPro" id="IPR001245">
    <property type="entry name" value="Ser-Thr/Tyr_kinase_cat_dom"/>
</dbReference>
<protein>
    <recommendedName>
        <fullName evidence="12">Tyrosine-protein kinase</fullName>
        <ecNumber evidence="12">2.7.10.2</ecNumber>
    </recommendedName>
</protein>
<dbReference type="GO" id="GO:0004715">
    <property type="term" value="F:non-membrane spanning protein tyrosine kinase activity"/>
    <property type="evidence" value="ECO:0007669"/>
    <property type="project" value="UniProtKB-EC"/>
</dbReference>
<dbReference type="Gene3D" id="1.10.510.10">
    <property type="entry name" value="Transferase(Phosphotransferase) domain 1"/>
    <property type="match status" value="1"/>
</dbReference>
<evidence type="ECO:0000313" key="16">
    <source>
        <dbReference type="Proteomes" id="UP001634394"/>
    </source>
</evidence>
<keyword evidence="5 12" id="KW-0418">Kinase</keyword>
<dbReference type="Gene3D" id="3.30.505.10">
    <property type="entry name" value="SH2 domain"/>
    <property type="match status" value="1"/>
</dbReference>
<keyword evidence="6 11" id="KW-0067">ATP-binding</keyword>
<evidence type="ECO:0000256" key="11">
    <source>
        <dbReference type="PROSITE-ProRule" id="PRU10141"/>
    </source>
</evidence>
<dbReference type="PROSITE" id="PS00107">
    <property type="entry name" value="PROTEIN_KINASE_ATP"/>
    <property type="match status" value="1"/>
</dbReference>
<dbReference type="PROSITE" id="PS50011">
    <property type="entry name" value="PROTEIN_KINASE_DOM"/>
    <property type="match status" value="1"/>
</dbReference>
<dbReference type="SUPFAM" id="SSF56112">
    <property type="entry name" value="Protein kinase-like (PK-like)"/>
    <property type="match status" value="1"/>
</dbReference>
<evidence type="ECO:0000256" key="12">
    <source>
        <dbReference type="RuleBase" id="RU362096"/>
    </source>
</evidence>
<dbReference type="InterPro" id="IPR008266">
    <property type="entry name" value="Tyr_kinase_AS"/>
</dbReference>
<dbReference type="InterPro" id="IPR020635">
    <property type="entry name" value="Tyr_kinase_cat_dom"/>
</dbReference>
<evidence type="ECO:0000256" key="10">
    <source>
        <dbReference type="PROSITE-ProRule" id="PRU00191"/>
    </source>
</evidence>
<dbReference type="Pfam" id="PF07714">
    <property type="entry name" value="PK_Tyr_Ser-Thr"/>
    <property type="match status" value="1"/>
</dbReference>
<dbReference type="SMART" id="SM00219">
    <property type="entry name" value="TyrKc"/>
    <property type="match status" value="1"/>
</dbReference>
<evidence type="ECO:0000259" key="13">
    <source>
        <dbReference type="PROSITE" id="PS50001"/>
    </source>
</evidence>
<dbReference type="InterPro" id="IPR017441">
    <property type="entry name" value="Protein_kinase_ATP_BS"/>
</dbReference>
<name>A0ABD3W1J3_SINWO</name>
<dbReference type="SUPFAM" id="SSF55550">
    <property type="entry name" value="SH2 domain"/>
    <property type="match status" value="1"/>
</dbReference>
<dbReference type="InterPro" id="IPR050198">
    <property type="entry name" value="Non-receptor_tyrosine_kinases"/>
</dbReference>
<evidence type="ECO:0000256" key="8">
    <source>
        <dbReference type="ARBA" id="ARBA00023137"/>
    </source>
</evidence>
<dbReference type="EMBL" id="JBJQND010000009">
    <property type="protein sequence ID" value="KAL3866738.1"/>
    <property type="molecule type" value="Genomic_DNA"/>
</dbReference>
<feature type="binding site" evidence="11">
    <location>
        <position position="162"/>
    </location>
    <ligand>
        <name>ATP</name>
        <dbReference type="ChEBI" id="CHEBI:30616"/>
    </ligand>
</feature>
<evidence type="ECO:0000256" key="4">
    <source>
        <dbReference type="ARBA" id="ARBA00022741"/>
    </source>
</evidence>
<dbReference type="InterPro" id="IPR011009">
    <property type="entry name" value="Kinase-like_dom_sf"/>
</dbReference>
<keyword evidence="4 11" id="KW-0547">Nucleotide-binding</keyword>
<keyword evidence="16" id="KW-1185">Reference proteome</keyword>
<evidence type="ECO:0000313" key="15">
    <source>
        <dbReference type="EMBL" id="KAL3866738.1"/>
    </source>
</evidence>
<dbReference type="AlphaFoldDB" id="A0ABD3W1J3"/>
<evidence type="ECO:0000256" key="2">
    <source>
        <dbReference type="ARBA" id="ARBA00022490"/>
    </source>
</evidence>